<protein>
    <submittedName>
        <fullName evidence="1">Uncharacterized protein</fullName>
    </submittedName>
</protein>
<gene>
    <name evidence="1" type="ORF">RS75_23730</name>
</gene>
<proteinExistence type="predicted"/>
<dbReference type="EMBL" id="JWJH01000040">
    <property type="protein sequence ID" value="KJF65341.1"/>
    <property type="molecule type" value="Genomic_DNA"/>
</dbReference>
<name>A0ABR5CKP5_9HYPH</name>
<dbReference type="RefSeq" id="WP_045025053.1">
    <property type="nucleotide sequence ID" value="NZ_JWJH01000040.1"/>
</dbReference>
<evidence type="ECO:0000313" key="2">
    <source>
        <dbReference type="Proteomes" id="UP000052068"/>
    </source>
</evidence>
<comment type="caution">
    <text evidence="1">The sequence shown here is derived from an EMBL/GenBank/DDBJ whole genome shotgun (WGS) entry which is preliminary data.</text>
</comment>
<evidence type="ECO:0000313" key="1">
    <source>
        <dbReference type="EMBL" id="KJF65341.1"/>
    </source>
</evidence>
<organism evidence="1 2">
    <name type="scientific">Rhizobium nepotum 39/7</name>
    <dbReference type="NCBI Taxonomy" id="1368418"/>
    <lineage>
        <taxon>Bacteria</taxon>
        <taxon>Pseudomonadati</taxon>
        <taxon>Pseudomonadota</taxon>
        <taxon>Alphaproteobacteria</taxon>
        <taxon>Hyphomicrobiales</taxon>
        <taxon>Rhizobiaceae</taxon>
        <taxon>Rhizobium/Agrobacterium group</taxon>
        <taxon>Rhizobium</taxon>
    </lineage>
</organism>
<sequence>MDAVAEYVTILDDVYQFKNADFAEALKVYEGNLQPDTLGDGAVRYYRLLDEVRTILGRIEEQHLGDDGQLPQKAKDILKPHIDTLLNRADRLETGFKPWERGCLGLLSILSTAASFAVPIRGQDKSLLVQRTATNVRNATLLFDAVYSRLGSPDRWLDMFTQRVLVPAPGLLLYATTLHNQMFYHDPRYRKINLSLSAISVAVAIGKSAYPMIKESLEIRQVIKLLNSADGQEGAAYDDATAALVPDLQNLQEFKKKTQRLRRKFALSAAGRDAHNTFKGELDTVINLVLAMIDRARAKADNPDLMKKSGIVVLGGLVAITAIVASLHNEATLSQTIVWGIYYIWRLGASAGNSNHKTEDTFHMFCQAGAIVLFLLPTLYRDLIQHGPDAMEDFTRCTIALTLTTGVNGTIIHYFGPRGVPVVKGIMRLLRGICRPKASNDDEATIAMHALTLVDTAVEEVGDGKVEGADARLSVADMFEENVMKTEALHIGIVEAINAEEMKRDETECVVPADPLEALQSAMDQYEQTARRRAGKQATSLGASDPGSAAAALNALGRKKTVGVTKENSMVDFASALDIFKDVGFLNGGSQTGQYDAIRSMITSLIDDERLLRFGAMFS</sequence>
<accession>A0ABR5CKP5</accession>
<reference evidence="1 2" key="1">
    <citation type="submission" date="2015-03" db="EMBL/GenBank/DDBJ databases">
        <title>Draft Genome Sequences of Agrobacterium nepotum Strain 39/7T (= CFBP 7436T = LMG 26435T) and Agrobacterium sp. Strain KFB 330 (= CFBP 8308 = LMG 28674).</title>
        <authorList>
            <person name="Kuzmanovic N."/>
            <person name="Pulawska J."/>
            <person name="Obradovic A."/>
        </authorList>
    </citation>
    <scope>NUCLEOTIDE SEQUENCE [LARGE SCALE GENOMIC DNA]</scope>
    <source>
        <strain evidence="1 2">39/7</strain>
    </source>
</reference>
<keyword evidence="2" id="KW-1185">Reference proteome</keyword>
<dbReference type="Proteomes" id="UP000052068">
    <property type="component" value="Unassembled WGS sequence"/>
</dbReference>